<evidence type="ECO:0000259" key="2">
    <source>
        <dbReference type="Pfam" id="PF12945"/>
    </source>
</evidence>
<dbReference type="Proteomes" id="UP000009315">
    <property type="component" value="Unassembled WGS sequence"/>
</dbReference>
<feature type="domain" description="Type III secretion system flagellar brake protein YcgR PilZN" evidence="2">
    <location>
        <begin position="14"/>
        <end position="97"/>
    </location>
</feature>
<reference evidence="3 4" key="1">
    <citation type="journal article" date="2013" name="Genome Announc.">
        <title>Genome Sequence of the Sulfate-Reducing Bacterium Desulfotomaculum hydrothermale Lam5(T).</title>
        <authorList>
            <person name="Amin O."/>
            <person name="Fardeau M.L."/>
            <person name="Valette O."/>
            <person name="Hirschler-Rea A."/>
            <person name="Barbe V."/>
            <person name="Medigue C."/>
            <person name="Vacherie B."/>
            <person name="Ollivier B."/>
            <person name="Bertin P.N."/>
            <person name="Dolla A."/>
        </authorList>
    </citation>
    <scope>NUCLEOTIDE SEQUENCE [LARGE SCALE GENOMIC DNA]</scope>
    <source>
        <strain evidence="4">Lam5 / DSM 18033</strain>
    </source>
</reference>
<accession>K8EBV6</accession>
<dbReference type="Pfam" id="PF12945">
    <property type="entry name" value="PilZNR"/>
    <property type="match status" value="1"/>
</dbReference>
<organism evidence="3 4">
    <name type="scientific">Desulforamulus hydrothermalis Lam5 = DSM 18033</name>
    <dbReference type="NCBI Taxonomy" id="1121428"/>
    <lineage>
        <taxon>Bacteria</taxon>
        <taxon>Bacillati</taxon>
        <taxon>Bacillota</taxon>
        <taxon>Clostridia</taxon>
        <taxon>Eubacteriales</taxon>
        <taxon>Peptococcaceae</taxon>
        <taxon>Desulforamulus</taxon>
    </lineage>
</organism>
<dbReference type="AlphaFoldDB" id="K8EBV6"/>
<dbReference type="InterPro" id="IPR009875">
    <property type="entry name" value="PilZ_domain"/>
</dbReference>
<evidence type="ECO:0000259" key="1">
    <source>
        <dbReference type="Pfam" id="PF07238"/>
    </source>
</evidence>
<dbReference type="EMBL" id="CAOS01000013">
    <property type="protein sequence ID" value="CCO09183.1"/>
    <property type="molecule type" value="Genomic_DNA"/>
</dbReference>
<dbReference type="GO" id="GO:0035438">
    <property type="term" value="F:cyclic-di-GMP binding"/>
    <property type="evidence" value="ECO:0007669"/>
    <property type="project" value="InterPro"/>
</dbReference>
<gene>
    <name evidence="3" type="primary">pilZ</name>
    <name evidence="3" type="ORF">DESHY_60355</name>
</gene>
<proteinExistence type="predicted"/>
<name>K8EBV6_9FIRM</name>
<dbReference type="InterPro" id="IPR009926">
    <property type="entry name" value="T3SS_YcgR_PilZN"/>
</dbReference>
<dbReference type="Pfam" id="PF07238">
    <property type="entry name" value="PilZ"/>
    <property type="match status" value="1"/>
</dbReference>
<protein>
    <submittedName>
        <fullName evidence="3">Type IV pilus assembly PilZ</fullName>
    </submittedName>
</protein>
<evidence type="ECO:0000313" key="4">
    <source>
        <dbReference type="Proteomes" id="UP000009315"/>
    </source>
</evidence>
<dbReference type="eggNOG" id="COG5581">
    <property type="taxonomic scope" value="Bacteria"/>
</dbReference>
<dbReference type="STRING" id="1121428.DESHY_60355"/>
<evidence type="ECO:0000313" key="3">
    <source>
        <dbReference type="EMBL" id="CCO09183.1"/>
    </source>
</evidence>
<sequence>MGKGAEGVTVEKLRIGQKVTVIPTDQNQNYFSTVYDIDDRGIYVPIPFAGNHPLVLSQGQRVHVKYMGEDSSYMFVTEAIGRKIEQDKLPMYIFKHPAEAAIQRIQMREFVRVPAMLEVQYLTLPEKDQGSVKKAYTVDISGGGMKIAVKEPVPQGAALLVCFSLYIKAKKKQQEFRLPAAAVRCTLVDDEARVYHVGLKFLDITRAQQDSIMAFVFERMVDIKRRQ</sequence>
<keyword evidence="4" id="KW-1185">Reference proteome</keyword>
<dbReference type="Gene3D" id="2.40.10.220">
    <property type="entry name" value="predicted glycosyltransferase like domains"/>
    <property type="match status" value="1"/>
</dbReference>
<comment type="caution">
    <text evidence="3">The sequence shown here is derived from an EMBL/GenBank/DDBJ whole genome shotgun (WGS) entry which is preliminary data.</text>
</comment>
<feature type="domain" description="PilZ" evidence="1">
    <location>
        <begin position="108"/>
        <end position="218"/>
    </location>
</feature>